<accession>A0AAD8TRG3</accession>
<protein>
    <submittedName>
        <fullName evidence="1">Uncharacterized protein</fullName>
    </submittedName>
</protein>
<gene>
    <name evidence="1" type="ORF">QYE76_048049</name>
</gene>
<proteinExistence type="predicted"/>
<sequence length="103" mass="11140">MCTLRKPLLIHEFGKSKRDSGFTSTQFGMVYAKIYQSTRTGGLAVGGALLAAHGQRHGILRERLRVIFAEVLPSTTVIITSQSWKLKLLGKALAQVASINGGN</sequence>
<name>A0AAD8TRG3_LOLMU</name>
<dbReference type="AlphaFoldDB" id="A0AAD8TRG3"/>
<dbReference type="Proteomes" id="UP001231189">
    <property type="component" value="Unassembled WGS sequence"/>
</dbReference>
<evidence type="ECO:0000313" key="1">
    <source>
        <dbReference type="EMBL" id="KAK1687201.1"/>
    </source>
</evidence>
<reference evidence="1" key="1">
    <citation type="submission" date="2023-07" db="EMBL/GenBank/DDBJ databases">
        <title>A chromosome-level genome assembly of Lolium multiflorum.</title>
        <authorList>
            <person name="Chen Y."/>
            <person name="Copetti D."/>
            <person name="Kolliker R."/>
            <person name="Studer B."/>
        </authorList>
    </citation>
    <scope>NUCLEOTIDE SEQUENCE</scope>
    <source>
        <strain evidence="1">02402/16</strain>
        <tissue evidence="1">Leaf</tissue>
    </source>
</reference>
<organism evidence="1 2">
    <name type="scientific">Lolium multiflorum</name>
    <name type="common">Italian ryegrass</name>
    <name type="synonym">Lolium perenne subsp. multiflorum</name>
    <dbReference type="NCBI Taxonomy" id="4521"/>
    <lineage>
        <taxon>Eukaryota</taxon>
        <taxon>Viridiplantae</taxon>
        <taxon>Streptophyta</taxon>
        <taxon>Embryophyta</taxon>
        <taxon>Tracheophyta</taxon>
        <taxon>Spermatophyta</taxon>
        <taxon>Magnoliopsida</taxon>
        <taxon>Liliopsida</taxon>
        <taxon>Poales</taxon>
        <taxon>Poaceae</taxon>
        <taxon>BOP clade</taxon>
        <taxon>Pooideae</taxon>
        <taxon>Poodae</taxon>
        <taxon>Poeae</taxon>
        <taxon>Poeae Chloroplast Group 2 (Poeae type)</taxon>
        <taxon>Loliodinae</taxon>
        <taxon>Loliinae</taxon>
        <taxon>Lolium</taxon>
    </lineage>
</organism>
<keyword evidence="2" id="KW-1185">Reference proteome</keyword>
<evidence type="ECO:0000313" key="2">
    <source>
        <dbReference type="Proteomes" id="UP001231189"/>
    </source>
</evidence>
<comment type="caution">
    <text evidence="1">The sequence shown here is derived from an EMBL/GenBank/DDBJ whole genome shotgun (WGS) entry which is preliminary data.</text>
</comment>
<dbReference type="EMBL" id="JAUUTY010000002">
    <property type="protein sequence ID" value="KAK1687201.1"/>
    <property type="molecule type" value="Genomic_DNA"/>
</dbReference>